<dbReference type="InterPro" id="IPR022641">
    <property type="entry name" value="CheR_N"/>
</dbReference>
<keyword evidence="11" id="KW-1185">Reference proteome</keyword>
<dbReference type="PROSITE" id="PS50123">
    <property type="entry name" value="CHER"/>
    <property type="match status" value="1"/>
</dbReference>
<dbReference type="Pfam" id="PF02518">
    <property type="entry name" value="HATPase_c"/>
    <property type="match status" value="1"/>
</dbReference>
<dbReference type="InterPro" id="IPR036890">
    <property type="entry name" value="HATPase_C_sf"/>
</dbReference>
<dbReference type="InterPro" id="IPR005467">
    <property type="entry name" value="His_kinase_dom"/>
</dbReference>
<dbReference type="InterPro" id="IPR000780">
    <property type="entry name" value="CheR_MeTrfase"/>
</dbReference>
<dbReference type="Proteomes" id="UP000640614">
    <property type="component" value="Unassembled WGS sequence"/>
</dbReference>
<evidence type="ECO:0000313" key="11">
    <source>
        <dbReference type="Proteomes" id="UP000640614"/>
    </source>
</evidence>
<dbReference type="InterPro" id="IPR003594">
    <property type="entry name" value="HATPase_dom"/>
</dbReference>
<evidence type="ECO:0000259" key="7">
    <source>
        <dbReference type="PROSITE" id="PS50109"/>
    </source>
</evidence>
<dbReference type="PRINTS" id="PR00996">
    <property type="entry name" value="CHERMTFRASE"/>
</dbReference>
<organism evidence="10 11">
    <name type="scientific">Flavobacterium hungaricum</name>
    <dbReference type="NCBI Taxonomy" id="2082725"/>
    <lineage>
        <taxon>Bacteria</taxon>
        <taxon>Pseudomonadati</taxon>
        <taxon>Bacteroidota</taxon>
        <taxon>Flavobacteriia</taxon>
        <taxon>Flavobacteriales</taxon>
        <taxon>Flavobacteriaceae</taxon>
        <taxon>Flavobacterium</taxon>
    </lineage>
</organism>
<evidence type="ECO:0000256" key="4">
    <source>
        <dbReference type="ARBA" id="ARBA00022679"/>
    </source>
</evidence>
<dbReference type="InterPro" id="IPR050903">
    <property type="entry name" value="Bact_Chemotaxis_MeTrfase"/>
</dbReference>
<dbReference type="PROSITE" id="PS50109">
    <property type="entry name" value="HIS_KIN"/>
    <property type="match status" value="1"/>
</dbReference>
<feature type="domain" description="CheB-type methylesterase" evidence="8">
    <location>
        <begin position="13"/>
        <end position="193"/>
    </location>
</feature>
<dbReference type="InterPro" id="IPR022642">
    <property type="entry name" value="CheR_C"/>
</dbReference>
<sequence>METIVQDTGQNKPFLPVVGIAAGTGGMDAITKLIAGIAANSSMAFVIIYLHTTEYPEDLSEVIKKDTNLAVTEIITTLIPAPGHIYTVPKNSDLTVQDGILTVHKRTRLDKPDGRFDLFFTSLAQIYKGAAVGIILSGTGFDGMEGLKGLKELGAAAVVQDPRTAAFRELPQSIINAGMNDYIETPEHIAELLKKIVLSIEETDAYEESGYFAPAHQELISKIKDLLLFNTGTDFNAYKQYYVRRRIAHRMVIARRETLHDYYVYLRYSKEEQDLLFNDLLITVSGFFRDNSFYDSLTAAVFPQLIRNTVNNSLRIWIAGCATGQEAYSVAIALHEYLIQTDNPDIQVQIFASDLSAAGISKAREGLYKNYDLDKVSANRLHNYFTKRIDGYHVQDEIRNMCIFAVHNLVKDPPLGDIDLVCCSNVLNFFNGHNENAALEAFHYALREKGILVTGISENSLKTQNLFANSGQPENLYIRNTILQERDESSALMSTVSDDKNISSYNGPLMARESPKQQYSECAYTDSGALAKNIKQQLLTGCKELEKKNKLEASLAKSIEAKNNELKLLHDELRNRQKLLSAASNFAEGIIQTNHEPVALIDKNFIITNANAAFYRYFKTAQNKTEGYSFFEIGNCQWDTCQLKDHILKLQRGTAVLENFRVETECEGIGKKIMNVSARPLHDGKPDSPLIVSLKDITEINSLYELFENKNLEIQQYNDLMKTFSGAASSNMLDPLQKIQMLSRRIFDTEIHLSETSRHHLQRILFSAENMCKLIEDLILYSKISFLTKEYKRTDLNLIIKKNLNDLKTIIKQKRAVVKVAPLPALEVMPKQIQQLFTNIISNAIQYSKDDVIPEIHIDIKQPSTEEIIDIGGNPELSFAKISVTDNGIGFDNRYEKQIFDPFFRLHNNDQYVGSGLGLTVVKKIVSSHRGYIRASSKIHEGTKIYIYIPTQQLTEKNL</sequence>
<accession>A0ABR9TLX3</accession>
<dbReference type="CDD" id="cd16434">
    <property type="entry name" value="CheB-CheR_fusion"/>
    <property type="match status" value="1"/>
</dbReference>
<evidence type="ECO:0000259" key="9">
    <source>
        <dbReference type="PROSITE" id="PS50123"/>
    </source>
</evidence>
<dbReference type="Gene3D" id="3.30.450.20">
    <property type="entry name" value="PAS domain"/>
    <property type="match status" value="1"/>
</dbReference>
<protein>
    <recommendedName>
        <fullName evidence="2">protein-glutamate O-methyltransferase</fullName>
        <ecNumber evidence="2">2.1.1.80</ecNumber>
    </recommendedName>
</protein>
<dbReference type="InterPro" id="IPR029063">
    <property type="entry name" value="SAM-dependent_MTases_sf"/>
</dbReference>
<dbReference type="SMART" id="SM00387">
    <property type="entry name" value="HATPase_c"/>
    <property type="match status" value="1"/>
</dbReference>
<dbReference type="InterPro" id="IPR035965">
    <property type="entry name" value="PAS-like_dom_sf"/>
</dbReference>
<evidence type="ECO:0000256" key="5">
    <source>
        <dbReference type="ARBA" id="ARBA00022691"/>
    </source>
</evidence>
<keyword evidence="5" id="KW-0949">S-adenosyl-L-methionine</keyword>
<evidence type="ECO:0000256" key="6">
    <source>
        <dbReference type="PROSITE-ProRule" id="PRU00050"/>
    </source>
</evidence>
<dbReference type="Gene3D" id="1.10.155.10">
    <property type="entry name" value="Chemotaxis receptor methyltransferase CheR, N-terminal domain"/>
    <property type="match status" value="1"/>
</dbReference>
<comment type="caution">
    <text evidence="6">Lacks conserved residue(s) required for the propagation of feature annotation.</text>
</comment>
<dbReference type="RefSeq" id="WP_194139534.1">
    <property type="nucleotide sequence ID" value="NZ_PRDM01000003.1"/>
</dbReference>
<dbReference type="Pfam" id="PF01339">
    <property type="entry name" value="CheB_methylest"/>
    <property type="match status" value="1"/>
</dbReference>
<reference evidence="10 11" key="1">
    <citation type="submission" date="2018-07" db="EMBL/GenBank/DDBJ databases">
        <title>Genome assembly of strain KB82.</title>
        <authorList>
            <person name="Kukolya J."/>
            <person name="Horvath B."/>
            <person name="Nagy I."/>
            <person name="Toth A."/>
        </authorList>
    </citation>
    <scope>NUCLEOTIDE SEQUENCE [LARGE SCALE GENOMIC DNA]</scope>
    <source>
        <strain evidence="10 11">Kb82</strain>
    </source>
</reference>
<evidence type="ECO:0000313" key="10">
    <source>
        <dbReference type="EMBL" id="MBE8726350.1"/>
    </source>
</evidence>
<dbReference type="EMBL" id="PRDM01000003">
    <property type="protein sequence ID" value="MBE8726350.1"/>
    <property type="molecule type" value="Genomic_DNA"/>
</dbReference>
<evidence type="ECO:0000256" key="2">
    <source>
        <dbReference type="ARBA" id="ARBA00012534"/>
    </source>
</evidence>
<feature type="domain" description="CheR-type methyltransferase" evidence="9">
    <location>
        <begin position="217"/>
        <end position="480"/>
    </location>
</feature>
<dbReference type="PROSITE" id="PS50122">
    <property type="entry name" value="CHEB"/>
    <property type="match status" value="1"/>
</dbReference>
<dbReference type="Pfam" id="PF03705">
    <property type="entry name" value="CheR_N"/>
    <property type="match status" value="1"/>
</dbReference>
<dbReference type="Gene3D" id="3.30.565.10">
    <property type="entry name" value="Histidine kinase-like ATPase, C-terminal domain"/>
    <property type="match status" value="1"/>
</dbReference>
<dbReference type="SUPFAM" id="SSF55874">
    <property type="entry name" value="ATPase domain of HSP90 chaperone/DNA topoisomerase II/histidine kinase"/>
    <property type="match status" value="1"/>
</dbReference>
<dbReference type="SUPFAM" id="SSF53335">
    <property type="entry name" value="S-adenosyl-L-methionine-dependent methyltransferases"/>
    <property type="match status" value="1"/>
</dbReference>
<dbReference type="PANTHER" id="PTHR24422">
    <property type="entry name" value="CHEMOTAXIS PROTEIN METHYLTRANSFERASE"/>
    <property type="match status" value="1"/>
</dbReference>
<dbReference type="Gene3D" id="3.40.50.180">
    <property type="entry name" value="Methylesterase CheB, C-terminal domain"/>
    <property type="match status" value="1"/>
</dbReference>
<dbReference type="SUPFAM" id="SSF47384">
    <property type="entry name" value="Homodimeric domain of signal transducing histidine kinase"/>
    <property type="match status" value="1"/>
</dbReference>
<comment type="catalytic activity">
    <reaction evidence="1">
        <text>L-glutamyl-[protein] + S-adenosyl-L-methionine = [protein]-L-glutamate 5-O-methyl ester + S-adenosyl-L-homocysteine</text>
        <dbReference type="Rhea" id="RHEA:24452"/>
        <dbReference type="Rhea" id="RHEA-COMP:10208"/>
        <dbReference type="Rhea" id="RHEA-COMP:10311"/>
        <dbReference type="ChEBI" id="CHEBI:29973"/>
        <dbReference type="ChEBI" id="CHEBI:57856"/>
        <dbReference type="ChEBI" id="CHEBI:59789"/>
        <dbReference type="ChEBI" id="CHEBI:82795"/>
        <dbReference type="EC" id="2.1.1.80"/>
    </reaction>
</comment>
<evidence type="ECO:0000259" key="8">
    <source>
        <dbReference type="PROSITE" id="PS50122"/>
    </source>
</evidence>
<dbReference type="SUPFAM" id="SSF55785">
    <property type="entry name" value="PYP-like sensor domain (PAS domain)"/>
    <property type="match status" value="1"/>
</dbReference>
<dbReference type="InterPro" id="IPR036097">
    <property type="entry name" value="HisK_dim/P_sf"/>
</dbReference>
<name>A0ABR9TLX3_9FLAO</name>
<dbReference type="Pfam" id="PF01739">
    <property type="entry name" value="CheR"/>
    <property type="match status" value="1"/>
</dbReference>
<dbReference type="InterPro" id="IPR036804">
    <property type="entry name" value="CheR_N_sf"/>
</dbReference>
<dbReference type="SUPFAM" id="SSF52738">
    <property type="entry name" value="Methylesterase CheB, C-terminal domain"/>
    <property type="match status" value="1"/>
</dbReference>
<comment type="caution">
    <text evidence="10">The sequence shown here is derived from an EMBL/GenBank/DDBJ whole genome shotgun (WGS) entry which is preliminary data.</text>
</comment>
<dbReference type="SUPFAM" id="SSF47757">
    <property type="entry name" value="Chemotaxis receptor methyltransferase CheR, N-terminal domain"/>
    <property type="match status" value="1"/>
</dbReference>
<dbReference type="InterPro" id="IPR000673">
    <property type="entry name" value="Sig_transdc_resp-reg_Me-estase"/>
</dbReference>
<feature type="domain" description="Histidine kinase" evidence="7">
    <location>
        <begin position="727"/>
        <end position="953"/>
    </location>
</feature>
<keyword evidence="3" id="KW-0489">Methyltransferase</keyword>
<dbReference type="SMART" id="SM00138">
    <property type="entry name" value="MeTrc"/>
    <property type="match status" value="1"/>
</dbReference>
<dbReference type="Gene3D" id="3.40.50.150">
    <property type="entry name" value="Vaccinia Virus protein VP39"/>
    <property type="match status" value="1"/>
</dbReference>
<gene>
    <name evidence="10" type="ORF">C4F50_15550</name>
</gene>
<dbReference type="InterPro" id="IPR035909">
    <property type="entry name" value="CheB_C"/>
</dbReference>
<proteinExistence type="predicted"/>
<evidence type="ECO:0000256" key="3">
    <source>
        <dbReference type="ARBA" id="ARBA00022603"/>
    </source>
</evidence>
<keyword evidence="4" id="KW-0808">Transferase</keyword>
<dbReference type="EC" id="2.1.1.80" evidence="2"/>
<evidence type="ECO:0000256" key="1">
    <source>
        <dbReference type="ARBA" id="ARBA00001541"/>
    </source>
</evidence>